<evidence type="ECO:0000256" key="1">
    <source>
        <dbReference type="SAM" id="MobiDB-lite"/>
    </source>
</evidence>
<dbReference type="AlphaFoldDB" id="A0A7D9KEX3"/>
<proteinExistence type="predicted"/>
<feature type="region of interest" description="Disordered" evidence="1">
    <location>
        <begin position="219"/>
        <end position="285"/>
    </location>
</feature>
<accession>A0A7D9KEX3</accession>
<feature type="compositionally biased region" description="Basic and acidic residues" evidence="1">
    <location>
        <begin position="239"/>
        <end position="249"/>
    </location>
</feature>
<sequence>MEDYDDHDDIELEEVEKSYPQYDDLNYDDLSTAFNELDTRVKDEAMYGSDPIVITNLKSELDYVKGLMRSREIVSSIRESLQEIAKLKEQETTFTEGSDGTVNISGPSGSTTAPGVDFVEDPNNVLPDVLDAFNESFDTRWDEIEARLDKISTAGKKSDFKNQVERVQAVARVIKNKEGLILDPKNKYVRELIKRSSVRTLKDGTEVLVFRSEQGIEKSGTQIMKRGKTRKPVSSKDSPALREYKDLLKKIKQAPTDPDARITSEESVYEDSREEPQFDDSDEEYADRENIELIDISAKLGDLPGLTMQENNELRGVLNPADGSSIKGRTGPNGALQIQADYFNEAIGETVERATSAEGTTEYNSLIERIDSLKEARDRTLEQRTVEEAREAQLKDISRLRRFIDWVGKEKVGLVGIAVSTASLITALLIHARGAIVKTAKVTGKVAKALANLAKKAGPILVPIINAVATALSWGAKGIAWLTSHLWVLAIAAALMVYNYYTK</sequence>
<keyword evidence="4" id="KW-1185">Reference proteome</keyword>
<reference evidence="3" key="1">
    <citation type="submission" date="2020-04" db="EMBL/GenBank/DDBJ databases">
        <authorList>
            <person name="Alioto T."/>
            <person name="Alioto T."/>
            <person name="Gomez Garrido J."/>
        </authorList>
    </citation>
    <scope>NUCLEOTIDE SEQUENCE</scope>
    <source>
        <strain evidence="3">A484AB</strain>
    </source>
</reference>
<dbReference type="EMBL" id="CACRXK020033169">
    <property type="protein sequence ID" value="CAB4043784.1"/>
    <property type="molecule type" value="Genomic_DNA"/>
</dbReference>
<gene>
    <name evidence="3" type="ORF">PACLA_8A011126</name>
</gene>
<name>A0A7D9KEX3_PARCT</name>
<keyword evidence="2" id="KW-0472">Membrane</keyword>
<feature type="transmembrane region" description="Helical" evidence="2">
    <location>
        <begin position="457"/>
        <end position="476"/>
    </location>
</feature>
<evidence type="ECO:0000313" key="4">
    <source>
        <dbReference type="Proteomes" id="UP001152795"/>
    </source>
</evidence>
<protein>
    <submittedName>
        <fullName evidence="3">Uncharacterized protein</fullName>
    </submittedName>
</protein>
<keyword evidence="2" id="KW-1133">Transmembrane helix</keyword>
<organism evidence="3 4">
    <name type="scientific">Paramuricea clavata</name>
    <name type="common">Red gorgonian</name>
    <name type="synonym">Violescent sea-whip</name>
    <dbReference type="NCBI Taxonomy" id="317549"/>
    <lineage>
        <taxon>Eukaryota</taxon>
        <taxon>Metazoa</taxon>
        <taxon>Cnidaria</taxon>
        <taxon>Anthozoa</taxon>
        <taxon>Octocorallia</taxon>
        <taxon>Malacalcyonacea</taxon>
        <taxon>Plexauridae</taxon>
        <taxon>Paramuricea</taxon>
    </lineage>
</organism>
<keyword evidence="2" id="KW-0812">Transmembrane</keyword>
<feature type="compositionally biased region" description="Basic and acidic residues" evidence="1">
    <location>
        <begin position="258"/>
        <end position="276"/>
    </location>
</feature>
<feature type="transmembrane region" description="Helical" evidence="2">
    <location>
        <begin position="412"/>
        <end position="436"/>
    </location>
</feature>
<evidence type="ECO:0000313" key="3">
    <source>
        <dbReference type="EMBL" id="CAB4043784.1"/>
    </source>
</evidence>
<comment type="caution">
    <text evidence="3">The sequence shown here is derived from an EMBL/GenBank/DDBJ whole genome shotgun (WGS) entry which is preliminary data.</text>
</comment>
<dbReference type="Proteomes" id="UP001152795">
    <property type="component" value="Unassembled WGS sequence"/>
</dbReference>
<feature type="transmembrane region" description="Helical" evidence="2">
    <location>
        <begin position="482"/>
        <end position="501"/>
    </location>
</feature>
<evidence type="ECO:0000256" key="2">
    <source>
        <dbReference type="SAM" id="Phobius"/>
    </source>
</evidence>